<gene>
    <name evidence="11" type="ORF">OVA965_LOCUS17788</name>
    <name evidence="12" type="ORF">TMI583_LOCUS17799</name>
</gene>
<comment type="caution">
    <text evidence="11">The sequence shown here is derived from an EMBL/GenBank/DDBJ whole genome shotgun (WGS) entry which is preliminary data.</text>
</comment>
<keyword evidence="5" id="KW-0677">Repeat</keyword>
<dbReference type="PANTHER" id="PTHR45641">
    <property type="entry name" value="TETRATRICOPEPTIDE REPEAT PROTEIN (AFU_ORTHOLOGUE AFUA_6G03870)"/>
    <property type="match status" value="1"/>
</dbReference>
<dbReference type="Gene3D" id="3.90.176.10">
    <property type="entry name" value="Toxin ADP-ribosyltransferase, Chain A, domain 1"/>
    <property type="match status" value="1"/>
</dbReference>
<evidence type="ECO:0000256" key="5">
    <source>
        <dbReference type="ARBA" id="ARBA00022737"/>
    </source>
</evidence>
<dbReference type="EMBL" id="CAJOBA010008647">
    <property type="protein sequence ID" value="CAF3833384.1"/>
    <property type="molecule type" value="Genomic_DNA"/>
</dbReference>
<feature type="repeat" description="TPR" evidence="8">
    <location>
        <begin position="575"/>
        <end position="608"/>
    </location>
</feature>
<keyword evidence="6 8" id="KW-0802">TPR repeat</keyword>
<proteinExistence type="inferred from homology"/>
<dbReference type="Pfam" id="PF13424">
    <property type="entry name" value="TPR_12"/>
    <property type="match status" value="1"/>
</dbReference>
<dbReference type="AlphaFoldDB" id="A0A8S2DW80"/>
<dbReference type="GO" id="GO:0106274">
    <property type="term" value="F:NAD+-protein-arginine ADP-ribosyltransferase activity"/>
    <property type="evidence" value="ECO:0007669"/>
    <property type="project" value="UniProtKB-EC"/>
</dbReference>
<comment type="catalytic activity">
    <reaction evidence="7 9">
        <text>L-arginyl-[protein] + NAD(+) = N(omega)-(ADP-D-ribosyl)-L-arginyl-[protein] + nicotinamide + H(+)</text>
        <dbReference type="Rhea" id="RHEA:19149"/>
        <dbReference type="Rhea" id="RHEA-COMP:10532"/>
        <dbReference type="Rhea" id="RHEA-COMP:15087"/>
        <dbReference type="ChEBI" id="CHEBI:15378"/>
        <dbReference type="ChEBI" id="CHEBI:17154"/>
        <dbReference type="ChEBI" id="CHEBI:29965"/>
        <dbReference type="ChEBI" id="CHEBI:57540"/>
        <dbReference type="ChEBI" id="CHEBI:142554"/>
        <dbReference type="EC" id="2.4.2.31"/>
    </reaction>
</comment>
<feature type="repeat" description="TPR" evidence="8">
    <location>
        <begin position="533"/>
        <end position="566"/>
    </location>
</feature>
<dbReference type="SUPFAM" id="SSF48452">
    <property type="entry name" value="TPR-like"/>
    <property type="match status" value="1"/>
</dbReference>
<dbReference type="InterPro" id="IPR019734">
    <property type="entry name" value="TPR_rpt"/>
</dbReference>
<organism evidence="11 13">
    <name type="scientific">Didymodactylos carnosus</name>
    <dbReference type="NCBI Taxonomy" id="1234261"/>
    <lineage>
        <taxon>Eukaryota</taxon>
        <taxon>Metazoa</taxon>
        <taxon>Spiralia</taxon>
        <taxon>Gnathifera</taxon>
        <taxon>Rotifera</taxon>
        <taxon>Eurotatoria</taxon>
        <taxon>Bdelloidea</taxon>
        <taxon>Philodinida</taxon>
        <taxon>Philodinidae</taxon>
        <taxon>Didymodactylos</taxon>
    </lineage>
</organism>
<sequence>MTSKTIQSTTQTVKKPSPNKTPTAIAAQSSVLLSELPASNLETYLLLWLDADVNKTAHNIETAVQFRSINRHFLTFDRIDECEKHIRQAKDEKVILIVSGAYGSDIVPRLQDLTQLNDVYVYCGDKAHKRWADNYPKVRGVYIDSRILMIDLLEDHKIRHKINDTITISIFSRDDASNISRDRQSHIAMFMWLQLFVEVLCRMHHKSDAKEFEDEYDPEKAIWWYTRESCLYRLLNKALREQDFDIIFSLRVLISDLAKQLKKEHNRLIRTSNNNQPVLRIYRGQAISTAELNLMKSNAEQFITMNNFLSTTFSRKTAVKFAKQVTVNNDVERILFDMEADTRLLTKPFANIEHLSYYEEENEVLIMLGSIFRITELYYNERNNIWIAKLILCSEEDYDLKEIFSYMKHQLGEETGLNTLGDLFQQIGDYKKSEEYYFKWNNELDIQRANCDFGLGESARKQNNYDGANIYYNRALEIRIKLFGENHSDVANCYNRIGNIYRRLEKWDLALQFCKQALVIYQRCVPRRHIDIAWCYNDMGLIHERVDELDLALDHYNKALKIYRKCLPANHPNLSRLFHTMGTTCSSKADYEKSLEYFQQALEIQRAIYPSHSPYIKKTENNIRDIESHMKN</sequence>
<dbReference type="Proteomes" id="UP000677228">
    <property type="component" value="Unassembled WGS sequence"/>
</dbReference>
<keyword evidence="4" id="KW-0548">Nucleotidyltransferase</keyword>
<evidence type="ECO:0000256" key="1">
    <source>
        <dbReference type="ARBA" id="ARBA00009558"/>
    </source>
</evidence>
<protein>
    <recommendedName>
        <fullName evidence="9">NAD(P)(+)--arginine ADP-ribosyltransferase</fullName>
        <ecNumber evidence="9">2.4.2.31</ecNumber>
    </recommendedName>
    <alternativeName>
        <fullName evidence="9">Mono(ADP-ribosyl)transferase</fullName>
    </alternativeName>
</protein>
<dbReference type="GO" id="GO:0016779">
    <property type="term" value="F:nucleotidyltransferase activity"/>
    <property type="evidence" value="ECO:0007669"/>
    <property type="project" value="UniProtKB-KW"/>
</dbReference>
<keyword evidence="9" id="KW-0521">NADP</keyword>
<dbReference type="PANTHER" id="PTHR45641:SF19">
    <property type="entry name" value="NEPHROCYSTIN-3"/>
    <property type="match status" value="1"/>
</dbReference>
<reference evidence="11" key="1">
    <citation type="submission" date="2021-02" db="EMBL/GenBank/DDBJ databases">
        <authorList>
            <person name="Nowell W R."/>
        </authorList>
    </citation>
    <scope>NUCLEOTIDE SEQUENCE</scope>
</reference>
<dbReference type="Pfam" id="PF01129">
    <property type="entry name" value="ART"/>
    <property type="match status" value="1"/>
</dbReference>
<dbReference type="PROSITE" id="PS51996">
    <property type="entry name" value="TR_MART"/>
    <property type="match status" value="1"/>
</dbReference>
<dbReference type="EMBL" id="CAJNOK010008632">
    <property type="protein sequence ID" value="CAF1068742.1"/>
    <property type="molecule type" value="Genomic_DNA"/>
</dbReference>
<dbReference type="SUPFAM" id="SSF56399">
    <property type="entry name" value="ADP-ribosylation"/>
    <property type="match status" value="1"/>
</dbReference>
<dbReference type="Proteomes" id="UP000682733">
    <property type="component" value="Unassembled WGS sequence"/>
</dbReference>
<name>A0A8S2DW80_9BILA</name>
<evidence type="ECO:0000313" key="12">
    <source>
        <dbReference type="EMBL" id="CAF3833384.1"/>
    </source>
</evidence>
<evidence type="ECO:0000256" key="6">
    <source>
        <dbReference type="ARBA" id="ARBA00022803"/>
    </source>
</evidence>
<comment type="similarity">
    <text evidence="1 9">Belongs to the Arg-specific ADP-ribosyltransferase family.</text>
</comment>
<keyword evidence="9" id="KW-0520">NAD</keyword>
<evidence type="ECO:0000256" key="2">
    <source>
        <dbReference type="ARBA" id="ARBA00022676"/>
    </source>
</evidence>
<dbReference type="SMART" id="SM00028">
    <property type="entry name" value="TPR"/>
    <property type="match status" value="4"/>
</dbReference>
<keyword evidence="2 9" id="KW-0328">Glycosyltransferase</keyword>
<evidence type="ECO:0000256" key="9">
    <source>
        <dbReference type="RuleBase" id="RU361228"/>
    </source>
</evidence>
<evidence type="ECO:0000313" key="13">
    <source>
        <dbReference type="Proteomes" id="UP000677228"/>
    </source>
</evidence>
<accession>A0A8S2DW80</accession>
<evidence type="ECO:0000256" key="10">
    <source>
        <dbReference type="SAM" id="MobiDB-lite"/>
    </source>
</evidence>
<evidence type="ECO:0000256" key="4">
    <source>
        <dbReference type="ARBA" id="ARBA00022695"/>
    </source>
</evidence>
<evidence type="ECO:0000256" key="8">
    <source>
        <dbReference type="PROSITE-ProRule" id="PRU00339"/>
    </source>
</evidence>
<evidence type="ECO:0000256" key="7">
    <source>
        <dbReference type="ARBA" id="ARBA00047597"/>
    </source>
</evidence>
<dbReference type="PROSITE" id="PS50005">
    <property type="entry name" value="TPR"/>
    <property type="match status" value="2"/>
</dbReference>
<evidence type="ECO:0000256" key="3">
    <source>
        <dbReference type="ARBA" id="ARBA00022679"/>
    </source>
</evidence>
<dbReference type="Pfam" id="PF13374">
    <property type="entry name" value="TPR_10"/>
    <property type="match status" value="1"/>
</dbReference>
<dbReference type="Gene3D" id="1.25.40.10">
    <property type="entry name" value="Tetratricopeptide repeat domain"/>
    <property type="match status" value="1"/>
</dbReference>
<feature type="region of interest" description="Disordered" evidence="10">
    <location>
        <begin position="1"/>
        <end position="21"/>
    </location>
</feature>
<dbReference type="Pfam" id="PF13181">
    <property type="entry name" value="TPR_8"/>
    <property type="match status" value="1"/>
</dbReference>
<dbReference type="InterPro" id="IPR000768">
    <property type="entry name" value="ART"/>
</dbReference>
<evidence type="ECO:0000313" key="11">
    <source>
        <dbReference type="EMBL" id="CAF1068742.1"/>
    </source>
</evidence>
<keyword evidence="3 9" id="KW-0808">Transferase</keyword>
<dbReference type="EC" id="2.4.2.31" evidence="9"/>
<dbReference type="InterPro" id="IPR011990">
    <property type="entry name" value="TPR-like_helical_dom_sf"/>
</dbReference>